<proteinExistence type="predicted"/>
<gene>
    <name evidence="2" type="ORF">GWI33_007696</name>
</gene>
<dbReference type="AlphaFoldDB" id="A0A834IIE3"/>
<reference evidence="2" key="1">
    <citation type="submission" date="2020-08" db="EMBL/GenBank/DDBJ databases">
        <title>Genome sequencing and assembly of the red palm weevil Rhynchophorus ferrugineus.</title>
        <authorList>
            <person name="Dias G.B."/>
            <person name="Bergman C.M."/>
            <person name="Manee M."/>
        </authorList>
    </citation>
    <scope>NUCLEOTIDE SEQUENCE</scope>
    <source>
        <strain evidence="2">AA-2017</strain>
        <tissue evidence="2">Whole larva</tissue>
    </source>
</reference>
<comment type="caution">
    <text evidence="2">The sequence shown here is derived from an EMBL/GenBank/DDBJ whole genome shotgun (WGS) entry which is preliminary data.</text>
</comment>
<evidence type="ECO:0000313" key="3">
    <source>
        <dbReference type="Proteomes" id="UP000625711"/>
    </source>
</evidence>
<sequence length="115" mass="12597">MVEKVKEKQRDRDRVSHQSKHGPLHRRPAAIAANGATAEMNGRLKSQPLARNYPRKPVAHGNSPSRTVAKRPRRGQGGGGGGLRNGRPGRVSDRDGRVFPGGRRTEPETVRGPRQ</sequence>
<evidence type="ECO:0000313" key="2">
    <source>
        <dbReference type="EMBL" id="KAF7279063.1"/>
    </source>
</evidence>
<dbReference type="EMBL" id="JAACXV010000377">
    <property type="protein sequence ID" value="KAF7279063.1"/>
    <property type="molecule type" value="Genomic_DNA"/>
</dbReference>
<evidence type="ECO:0000256" key="1">
    <source>
        <dbReference type="SAM" id="MobiDB-lite"/>
    </source>
</evidence>
<feature type="compositionally biased region" description="Gly residues" evidence="1">
    <location>
        <begin position="75"/>
        <end position="84"/>
    </location>
</feature>
<name>A0A834IIE3_RHYFE</name>
<keyword evidence="3" id="KW-1185">Reference proteome</keyword>
<feature type="region of interest" description="Disordered" evidence="1">
    <location>
        <begin position="1"/>
        <end position="115"/>
    </location>
</feature>
<dbReference type="Proteomes" id="UP000625711">
    <property type="component" value="Unassembled WGS sequence"/>
</dbReference>
<feature type="compositionally biased region" description="Basic residues" evidence="1">
    <location>
        <begin position="17"/>
        <end position="28"/>
    </location>
</feature>
<feature type="compositionally biased region" description="Basic and acidic residues" evidence="1">
    <location>
        <begin position="1"/>
        <end position="16"/>
    </location>
</feature>
<organism evidence="2 3">
    <name type="scientific">Rhynchophorus ferrugineus</name>
    <name type="common">Red palm weevil</name>
    <name type="synonym">Curculio ferrugineus</name>
    <dbReference type="NCBI Taxonomy" id="354439"/>
    <lineage>
        <taxon>Eukaryota</taxon>
        <taxon>Metazoa</taxon>
        <taxon>Ecdysozoa</taxon>
        <taxon>Arthropoda</taxon>
        <taxon>Hexapoda</taxon>
        <taxon>Insecta</taxon>
        <taxon>Pterygota</taxon>
        <taxon>Neoptera</taxon>
        <taxon>Endopterygota</taxon>
        <taxon>Coleoptera</taxon>
        <taxon>Polyphaga</taxon>
        <taxon>Cucujiformia</taxon>
        <taxon>Curculionidae</taxon>
        <taxon>Dryophthorinae</taxon>
        <taxon>Rhynchophorus</taxon>
    </lineage>
</organism>
<feature type="compositionally biased region" description="Basic and acidic residues" evidence="1">
    <location>
        <begin position="90"/>
        <end position="115"/>
    </location>
</feature>
<accession>A0A834IIE3</accession>
<protein>
    <submittedName>
        <fullName evidence="2">Uncharacterized protein</fullName>
    </submittedName>
</protein>